<organism evidence="1 2">
    <name type="scientific">Engelhardtia mirabilis</name>
    <dbReference type="NCBI Taxonomy" id="2528011"/>
    <lineage>
        <taxon>Bacteria</taxon>
        <taxon>Pseudomonadati</taxon>
        <taxon>Planctomycetota</taxon>
        <taxon>Planctomycetia</taxon>
        <taxon>Planctomycetia incertae sedis</taxon>
        <taxon>Engelhardtia</taxon>
    </lineage>
</organism>
<dbReference type="RefSeq" id="WP_145070532.1">
    <property type="nucleotide sequence ID" value="NZ_CP036287.1"/>
</dbReference>
<protein>
    <submittedName>
        <fullName evidence="1">Uncharacterized protein</fullName>
    </submittedName>
</protein>
<dbReference type="KEGG" id="pbap:Pla133_51770"/>
<keyword evidence="2" id="KW-1185">Reference proteome</keyword>
<name>A0A518BSV6_9BACT</name>
<dbReference type="AlphaFoldDB" id="A0A518BSV6"/>
<accession>A0A518BSV6</accession>
<gene>
    <name evidence="1" type="ORF">Pla133_51770</name>
</gene>
<reference evidence="1 2" key="1">
    <citation type="submission" date="2019-02" db="EMBL/GenBank/DDBJ databases">
        <title>Deep-cultivation of Planctomycetes and their phenomic and genomic characterization uncovers novel biology.</title>
        <authorList>
            <person name="Wiegand S."/>
            <person name="Jogler M."/>
            <person name="Boedeker C."/>
            <person name="Pinto D."/>
            <person name="Vollmers J."/>
            <person name="Rivas-Marin E."/>
            <person name="Kohn T."/>
            <person name="Peeters S.H."/>
            <person name="Heuer A."/>
            <person name="Rast P."/>
            <person name="Oberbeckmann S."/>
            <person name="Bunk B."/>
            <person name="Jeske O."/>
            <person name="Meyerdierks A."/>
            <person name="Storesund J.E."/>
            <person name="Kallscheuer N."/>
            <person name="Luecker S."/>
            <person name="Lage O.M."/>
            <person name="Pohl T."/>
            <person name="Merkel B.J."/>
            <person name="Hornburger P."/>
            <person name="Mueller R.-W."/>
            <person name="Bruemmer F."/>
            <person name="Labrenz M."/>
            <person name="Spormann A.M."/>
            <person name="Op den Camp H."/>
            <person name="Overmann J."/>
            <person name="Amann R."/>
            <person name="Jetten M.S.M."/>
            <person name="Mascher T."/>
            <person name="Medema M.H."/>
            <person name="Devos D.P."/>
            <person name="Kaster A.-K."/>
            <person name="Ovreas L."/>
            <person name="Rohde M."/>
            <person name="Galperin M.Y."/>
            <person name="Jogler C."/>
        </authorList>
    </citation>
    <scope>NUCLEOTIDE SEQUENCE [LARGE SCALE GENOMIC DNA]</scope>
    <source>
        <strain evidence="1 2">Pla133</strain>
    </source>
</reference>
<sequence>MKRQLKNQPPRLELFRSRIRLRAWIDRLDRMHAAPPIGKDAADEKRRVAELVKRGRRLNQQLELLTLASGEATEREGPLKEELRVFDRMANALRAELAR</sequence>
<proteinExistence type="predicted"/>
<dbReference type="EMBL" id="CP036287">
    <property type="protein sequence ID" value="QDU70054.1"/>
    <property type="molecule type" value="Genomic_DNA"/>
</dbReference>
<evidence type="ECO:0000313" key="1">
    <source>
        <dbReference type="EMBL" id="QDU70054.1"/>
    </source>
</evidence>
<dbReference type="Proteomes" id="UP000316921">
    <property type="component" value="Chromosome"/>
</dbReference>
<evidence type="ECO:0000313" key="2">
    <source>
        <dbReference type="Proteomes" id="UP000316921"/>
    </source>
</evidence>